<keyword evidence="5" id="KW-1185">Reference proteome</keyword>
<dbReference type="AlphaFoldDB" id="A0A834RF58"/>
<evidence type="ECO:0000259" key="2">
    <source>
        <dbReference type="Pfam" id="PF07985"/>
    </source>
</evidence>
<feature type="domain" description="SRR1-like" evidence="2">
    <location>
        <begin position="32"/>
        <end position="193"/>
    </location>
</feature>
<evidence type="ECO:0000313" key="4">
    <source>
        <dbReference type="EnsemblMetazoa" id="KAF7495557.1"/>
    </source>
</evidence>
<organism evidence="3">
    <name type="scientific">Sarcoptes scabiei</name>
    <name type="common">Itch mite</name>
    <name type="synonym">Acarus scabiei</name>
    <dbReference type="NCBI Taxonomy" id="52283"/>
    <lineage>
        <taxon>Eukaryota</taxon>
        <taxon>Metazoa</taxon>
        <taxon>Ecdysozoa</taxon>
        <taxon>Arthropoda</taxon>
        <taxon>Chelicerata</taxon>
        <taxon>Arachnida</taxon>
        <taxon>Acari</taxon>
        <taxon>Acariformes</taxon>
        <taxon>Sarcoptiformes</taxon>
        <taxon>Astigmata</taxon>
        <taxon>Psoroptidia</taxon>
        <taxon>Sarcoptoidea</taxon>
        <taxon>Sarcoptidae</taxon>
        <taxon>Sarcoptinae</taxon>
        <taxon>Sarcoptes</taxon>
    </lineage>
</organism>
<dbReference type="PANTHER" id="PTHR28626:SF3">
    <property type="entry name" value="SRR1-LIKE PROTEIN"/>
    <property type="match status" value="1"/>
</dbReference>
<dbReference type="Pfam" id="PF07985">
    <property type="entry name" value="SRR1"/>
    <property type="match status" value="1"/>
</dbReference>
<reference evidence="4" key="3">
    <citation type="submission" date="2022-06" db="UniProtKB">
        <authorList>
            <consortium name="EnsemblMetazoa"/>
        </authorList>
    </citation>
    <scope>IDENTIFICATION</scope>
</reference>
<evidence type="ECO:0000256" key="1">
    <source>
        <dbReference type="ARBA" id="ARBA00009856"/>
    </source>
</evidence>
<comment type="similarity">
    <text evidence="1">Belongs to the SRR1 family.</text>
</comment>
<dbReference type="Proteomes" id="UP000070412">
    <property type="component" value="Unassembled WGS sequence"/>
</dbReference>
<sequence length="221" mass="26480">MFERDRMLHCRIRESMKQIYTENIQSNESNESLESIEFESIICFGLGNFTQQPSSLYQLALLIHLQKYSKLIRAENFQIYDPNFSDLELQFLQTFQLQILSDNNDCRFSCQENRATSFHQTKPILFYMPHMYHHHYFNLIDYNLLNLDRIILFGNSLKAYDEMLDSSDDLKQLQNLLSNIKFAEIAVKSNSFRFDDVFFQQSFHCFHQNQIESDLKQKNYE</sequence>
<dbReference type="EnsemblMetazoa" id="SSS_6604s_mrna">
    <property type="protein sequence ID" value="KAF7495557.1"/>
    <property type="gene ID" value="SSS_6604"/>
</dbReference>
<evidence type="ECO:0000313" key="3">
    <source>
        <dbReference type="EMBL" id="KAF7495557.1"/>
    </source>
</evidence>
<dbReference type="OrthoDB" id="551431at2759"/>
<dbReference type="InterPro" id="IPR012942">
    <property type="entry name" value="SRR1-like"/>
</dbReference>
<accession>A0A834RF58</accession>
<dbReference type="InterPro" id="IPR040044">
    <property type="entry name" value="SRR1L"/>
</dbReference>
<dbReference type="GO" id="GO:0005737">
    <property type="term" value="C:cytoplasm"/>
    <property type="evidence" value="ECO:0007669"/>
    <property type="project" value="TreeGrafter"/>
</dbReference>
<dbReference type="PANTHER" id="PTHR28626">
    <property type="entry name" value="SRR1-LIKE PROTEIN"/>
    <property type="match status" value="1"/>
</dbReference>
<reference evidence="3" key="2">
    <citation type="submission" date="2020-01" db="EMBL/GenBank/DDBJ databases">
        <authorList>
            <person name="Korhonen P.K.K."/>
            <person name="Guangxu M.G."/>
            <person name="Wang T.W."/>
            <person name="Stroehlein A.J.S."/>
            <person name="Young N.D."/>
            <person name="Ang C.-S.A."/>
            <person name="Fernando D.W.F."/>
            <person name="Lu H.L."/>
            <person name="Taylor S.T."/>
            <person name="Ehtesham M.E.M."/>
            <person name="Najaraj S.H.N."/>
            <person name="Harsha G.H.G."/>
            <person name="Madugundu A.M."/>
            <person name="Renuse S.R."/>
            <person name="Holt D.H."/>
            <person name="Pandey A.P."/>
            <person name="Papenfuss A.P."/>
            <person name="Gasser R.B.G."/>
            <person name="Fischer K.F."/>
        </authorList>
    </citation>
    <scope>NUCLEOTIDE SEQUENCE</scope>
    <source>
        <strain evidence="3">SSS_KF_BRIS2020</strain>
    </source>
</reference>
<gene>
    <name evidence="3" type="ORF">SSS_6604</name>
</gene>
<evidence type="ECO:0000313" key="5">
    <source>
        <dbReference type="Proteomes" id="UP000070412"/>
    </source>
</evidence>
<protein>
    <submittedName>
        <fullName evidence="3">SRR1-like protein</fullName>
    </submittedName>
</protein>
<name>A0A834RF58_SARSC</name>
<reference evidence="5" key="1">
    <citation type="journal article" date="2020" name="PLoS Negl. Trop. Dis.">
        <title>High-quality nuclear genome for Sarcoptes scabiei-A critical resource for a neglected parasite.</title>
        <authorList>
            <person name="Korhonen P.K."/>
            <person name="Gasser R.B."/>
            <person name="Ma G."/>
            <person name="Wang T."/>
            <person name="Stroehlein A.J."/>
            <person name="Young N.D."/>
            <person name="Ang C.S."/>
            <person name="Fernando D.D."/>
            <person name="Lu H.C."/>
            <person name="Taylor S."/>
            <person name="Reynolds S.L."/>
            <person name="Mofiz E."/>
            <person name="Najaraj S.H."/>
            <person name="Gowda H."/>
            <person name="Madugundu A."/>
            <person name="Renuse S."/>
            <person name="Holt D."/>
            <person name="Pandey A."/>
            <person name="Papenfuss A.T."/>
            <person name="Fischer K."/>
        </authorList>
    </citation>
    <scope>NUCLEOTIDE SEQUENCE [LARGE SCALE GENOMIC DNA]</scope>
</reference>
<dbReference type="EMBL" id="WVUK01000047">
    <property type="protein sequence ID" value="KAF7495557.1"/>
    <property type="molecule type" value="Genomic_DNA"/>
</dbReference>
<dbReference type="GO" id="GO:0005634">
    <property type="term" value="C:nucleus"/>
    <property type="evidence" value="ECO:0007669"/>
    <property type="project" value="TreeGrafter"/>
</dbReference>
<proteinExistence type="inferred from homology"/>